<dbReference type="Proteomes" id="UP001551675">
    <property type="component" value="Unassembled WGS sequence"/>
</dbReference>
<gene>
    <name evidence="2" type="ORF">AB0I59_07770</name>
</gene>
<evidence type="ECO:0000256" key="1">
    <source>
        <dbReference type="SAM" id="MobiDB-lite"/>
    </source>
</evidence>
<evidence type="ECO:0008006" key="4">
    <source>
        <dbReference type="Google" id="ProtNLM"/>
    </source>
</evidence>
<sequence length="148" mass="15645">MGDVDARALIVALQGFGDRASDGARAAADVMALGSEREIKKTLRTFSHPKGTQTPSPPGSPPALVSGSLRRSVKAGRPRQTGAARWEAHTAPTIVYARIQELGGRTGRNHATYLPPRPYVAPSHAKLIASGQLAEWANRAFAKKVGLA</sequence>
<feature type="region of interest" description="Disordered" evidence="1">
    <location>
        <begin position="42"/>
        <end position="85"/>
    </location>
</feature>
<comment type="caution">
    <text evidence="2">The sequence shown here is derived from an EMBL/GenBank/DDBJ whole genome shotgun (WGS) entry which is preliminary data.</text>
</comment>
<keyword evidence="3" id="KW-1185">Reference proteome</keyword>
<organism evidence="2 3">
    <name type="scientific">Microtetraspora glauca</name>
    <dbReference type="NCBI Taxonomy" id="1996"/>
    <lineage>
        <taxon>Bacteria</taxon>
        <taxon>Bacillati</taxon>
        <taxon>Actinomycetota</taxon>
        <taxon>Actinomycetes</taxon>
        <taxon>Streptosporangiales</taxon>
        <taxon>Streptosporangiaceae</taxon>
        <taxon>Microtetraspora</taxon>
    </lineage>
</organism>
<reference evidence="2 3" key="1">
    <citation type="submission" date="2024-06" db="EMBL/GenBank/DDBJ databases">
        <title>The Natural Products Discovery Center: Release of the First 8490 Sequenced Strains for Exploring Actinobacteria Biosynthetic Diversity.</title>
        <authorList>
            <person name="Kalkreuter E."/>
            <person name="Kautsar S.A."/>
            <person name="Yang D."/>
            <person name="Bader C.D."/>
            <person name="Teijaro C.N."/>
            <person name="Fluegel L."/>
            <person name="Davis C.M."/>
            <person name="Simpson J.R."/>
            <person name="Lauterbach L."/>
            <person name="Steele A.D."/>
            <person name="Gui C."/>
            <person name="Meng S."/>
            <person name="Li G."/>
            <person name="Viehrig K."/>
            <person name="Ye F."/>
            <person name="Su P."/>
            <person name="Kiefer A.F."/>
            <person name="Nichols A."/>
            <person name="Cepeda A.J."/>
            <person name="Yan W."/>
            <person name="Fan B."/>
            <person name="Jiang Y."/>
            <person name="Adhikari A."/>
            <person name="Zheng C.-J."/>
            <person name="Schuster L."/>
            <person name="Cowan T.M."/>
            <person name="Smanski M.J."/>
            <person name="Chevrette M.G."/>
            <person name="De Carvalho L.P.S."/>
            <person name="Shen B."/>
        </authorList>
    </citation>
    <scope>NUCLEOTIDE SEQUENCE [LARGE SCALE GENOMIC DNA]</scope>
    <source>
        <strain evidence="2 3">NPDC050100</strain>
    </source>
</reference>
<protein>
    <recommendedName>
        <fullName evidence="4">HK97 gp10 family phage protein</fullName>
    </recommendedName>
</protein>
<evidence type="ECO:0000313" key="2">
    <source>
        <dbReference type="EMBL" id="MEV0968516.1"/>
    </source>
</evidence>
<evidence type="ECO:0000313" key="3">
    <source>
        <dbReference type="Proteomes" id="UP001551675"/>
    </source>
</evidence>
<dbReference type="EMBL" id="JBFALK010000003">
    <property type="protein sequence ID" value="MEV0968516.1"/>
    <property type="molecule type" value="Genomic_DNA"/>
</dbReference>
<name>A0ABV3GAC1_MICGL</name>
<proteinExistence type="predicted"/>
<accession>A0ABV3GAC1</accession>
<dbReference type="RefSeq" id="WP_358131263.1">
    <property type="nucleotide sequence ID" value="NZ_JBFALK010000003.1"/>
</dbReference>